<comment type="caution">
    <text evidence="2">The sequence shown here is derived from an EMBL/GenBank/DDBJ whole genome shotgun (WGS) entry which is preliminary data.</text>
</comment>
<organism evidence="2 3">
    <name type="scientific">Brachyspira catarrhinii</name>
    <dbReference type="NCBI Taxonomy" id="2528966"/>
    <lineage>
        <taxon>Bacteria</taxon>
        <taxon>Pseudomonadati</taxon>
        <taxon>Spirochaetota</taxon>
        <taxon>Spirochaetia</taxon>
        <taxon>Brachyspirales</taxon>
        <taxon>Brachyspiraceae</taxon>
        <taxon>Brachyspira</taxon>
    </lineage>
</organism>
<evidence type="ECO:0000256" key="1">
    <source>
        <dbReference type="SAM" id="Coils"/>
    </source>
</evidence>
<protein>
    <submittedName>
        <fullName evidence="2">Uncharacterized protein</fullName>
    </submittedName>
</protein>
<keyword evidence="3" id="KW-1185">Reference proteome</keyword>
<proteinExistence type="predicted"/>
<feature type="non-terminal residue" evidence="2">
    <location>
        <position position="162"/>
    </location>
</feature>
<sequence length="162" mass="19328">MTLDKNIKKQSIITIYLKDKIDAEILNNTLIKIGLTSVSIEIKNLENYENYYYLAFNNNINIDTINSSYFIKIDEKNSCLHINSAIENIDIYLKVKEILFKEKILNEIYDKANEYKDNYKQYEAKTDNIIKRIETKKSGQYNLFIIKHFIKYIIDKYKKELT</sequence>
<dbReference type="EMBL" id="SJDU01000209">
    <property type="protein sequence ID" value="TKZ34161.1"/>
    <property type="molecule type" value="Genomic_DNA"/>
</dbReference>
<evidence type="ECO:0000313" key="2">
    <source>
        <dbReference type="EMBL" id="TKZ34161.1"/>
    </source>
</evidence>
<reference evidence="2 3" key="1">
    <citation type="journal article" date="2019" name="Anaerobe">
        <title>Brachyspira catarrhinii sp. nov., an anaerobic intestinal spirochaete isolated from vervet monkeys may have been misidentified as Brachyspira aalborgi in previous studies.</title>
        <authorList>
            <person name="Phillips N.D."/>
            <person name="La T."/>
            <person name="Hampson D.J."/>
        </authorList>
    </citation>
    <scope>NUCLEOTIDE SEQUENCE [LARGE SCALE GENOMIC DNA]</scope>
    <source>
        <strain evidence="2 3">Z12</strain>
    </source>
</reference>
<dbReference type="Proteomes" id="UP000310168">
    <property type="component" value="Unassembled WGS sequence"/>
</dbReference>
<keyword evidence="1" id="KW-0175">Coiled coil</keyword>
<feature type="coiled-coil region" evidence="1">
    <location>
        <begin position="105"/>
        <end position="132"/>
    </location>
</feature>
<dbReference type="RefSeq" id="WP_137998632.1">
    <property type="nucleotide sequence ID" value="NZ_SJDU01000209.1"/>
</dbReference>
<evidence type="ECO:0000313" key="3">
    <source>
        <dbReference type="Proteomes" id="UP000310168"/>
    </source>
</evidence>
<gene>
    <name evidence="2" type="ORF">EZH24_08100</name>
</gene>
<name>A0ABY2TPU0_9SPIR</name>
<accession>A0ABY2TPU0</accession>